<dbReference type="Pfam" id="PF10947">
    <property type="entry name" value="DUF2628"/>
    <property type="match status" value="1"/>
</dbReference>
<dbReference type="RefSeq" id="WP_099302882.1">
    <property type="nucleotide sequence ID" value="NZ_PDVP01000001.1"/>
</dbReference>
<keyword evidence="4" id="KW-1185">Reference proteome</keyword>
<dbReference type="InterPro" id="IPR024399">
    <property type="entry name" value="DUF2628"/>
</dbReference>
<feature type="region of interest" description="Disordered" evidence="1">
    <location>
        <begin position="120"/>
        <end position="143"/>
    </location>
</feature>
<evidence type="ECO:0008006" key="5">
    <source>
        <dbReference type="Google" id="ProtNLM"/>
    </source>
</evidence>
<reference evidence="3 4" key="1">
    <citation type="submission" date="2017-10" db="EMBL/GenBank/DDBJ databases">
        <title>Sedimentibacterium mangrovi gen. nov., sp. nov., a novel member of family Phyllobacteriacea isolated from mangrove sediment.</title>
        <authorList>
            <person name="Liao H."/>
            <person name="Tian Y."/>
        </authorList>
    </citation>
    <scope>NUCLEOTIDE SEQUENCE [LARGE SCALE GENOMIC DNA]</scope>
    <source>
        <strain evidence="3 4">X9-2-2</strain>
    </source>
</reference>
<sequence>MASFVVMEPPAGDARRETRFIRDGFAVLAFIVPPLWFAWHRLWVEAIVSLALLVAAGALVELQGFAMASSLLSLLVSLYAGLEANGLRIAGLSRRGWREAGVVEAASPAEAELRWYHDPSASLPRETAPPPLPRRHPAIRSAAPAEGLGLIDYPGAR</sequence>
<organism evidence="3 4">
    <name type="scientific">Zhengella mangrovi</name>
    <dbReference type="NCBI Taxonomy" id="1982044"/>
    <lineage>
        <taxon>Bacteria</taxon>
        <taxon>Pseudomonadati</taxon>
        <taxon>Pseudomonadota</taxon>
        <taxon>Alphaproteobacteria</taxon>
        <taxon>Hyphomicrobiales</taxon>
        <taxon>Notoacmeibacteraceae</taxon>
        <taxon>Zhengella</taxon>
    </lineage>
</organism>
<dbReference type="EMBL" id="PDVP01000001">
    <property type="protein sequence ID" value="PHP68629.1"/>
    <property type="molecule type" value="Genomic_DNA"/>
</dbReference>
<dbReference type="Proteomes" id="UP000221168">
    <property type="component" value="Unassembled WGS sequence"/>
</dbReference>
<keyword evidence="2" id="KW-0812">Transmembrane</keyword>
<protein>
    <recommendedName>
        <fullName evidence="5">DUF2628 domain-containing protein</fullName>
    </recommendedName>
</protein>
<feature type="transmembrane region" description="Helical" evidence="2">
    <location>
        <begin position="46"/>
        <end position="65"/>
    </location>
</feature>
<evidence type="ECO:0000256" key="2">
    <source>
        <dbReference type="SAM" id="Phobius"/>
    </source>
</evidence>
<gene>
    <name evidence="3" type="ORF">CSC94_01090</name>
</gene>
<proteinExistence type="predicted"/>
<keyword evidence="2" id="KW-0472">Membrane</keyword>
<accession>A0A2G1QT19</accession>
<name>A0A2G1QT19_9HYPH</name>
<evidence type="ECO:0000313" key="4">
    <source>
        <dbReference type="Proteomes" id="UP000221168"/>
    </source>
</evidence>
<feature type="transmembrane region" description="Helical" evidence="2">
    <location>
        <begin position="20"/>
        <end position="39"/>
    </location>
</feature>
<keyword evidence="2" id="KW-1133">Transmembrane helix</keyword>
<evidence type="ECO:0000313" key="3">
    <source>
        <dbReference type="EMBL" id="PHP68629.1"/>
    </source>
</evidence>
<evidence type="ECO:0000256" key="1">
    <source>
        <dbReference type="SAM" id="MobiDB-lite"/>
    </source>
</evidence>
<dbReference type="AlphaFoldDB" id="A0A2G1QT19"/>
<comment type="caution">
    <text evidence="3">The sequence shown here is derived from an EMBL/GenBank/DDBJ whole genome shotgun (WGS) entry which is preliminary data.</text>
</comment>
<dbReference type="OrthoDB" id="7285394at2"/>